<reference evidence="6 7" key="1">
    <citation type="submission" date="2016-01" db="EMBL/GenBank/DDBJ databases">
        <title>The new phylogeny of the genus Mycobacterium.</title>
        <authorList>
            <person name="Tarcisio F."/>
            <person name="Conor M."/>
            <person name="Antonella G."/>
            <person name="Elisabetta G."/>
            <person name="Giulia F.S."/>
            <person name="Sara T."/>
            <person name="Anna F."/>
            <person name="Clotilde B."/>
            <person name="Roberto B."/>
            <person name="Veronica D.S."/>
            <person name="Fabio R."/>
            <person name="Monica P."/>
            <person name="Olivier J."/>
            <person name="Enrico T."/>
            <person name="Nicola S."/>
        </authorList>
    </citation>
    <scope>NUCLEOTIDE SEQUENCE [LARGE SCALE GENOMIC DNA]</scope>
    <source>
        <strain evidence="6 7">DSM 44179</strain>
    </source>
</reference>
<keyword evidence="7" id="KW-1185">Reference proteome</keyword>
<organism evidence="6 7">
    <name type="scientific">Mycolicibacterium fallax</name>
    <name type="common">Mycobacterium fallax</name>
    <dbReference type="NCBI Taxonomy" id="1793"/>
    <lineage>
        <taxon>Bacteria</taxon>
        <taxon>Bacillati</taxon>
        <taxon>Actinomycetota</taxon>
        <taxon>Actinomycetes</taxon>
        <taxon>Mycobacteriales</taxon>
        <taxon>Mycobacteriaceae</taxon>
        <taxon>Mycolicibacterium</taxon>
    </lineage>
</organism>
<dbReference type="Pfam" id="PF03626">
    <property type="entry name" value="COX4_pro"/>
    <property type="match status" value="1"/>
</dbReference>
<sequence length="100" mass="11039">MAATTGTTEKTETTARTLGWAWVVLVVITVASWRLAPAHFTDTVVASTGVTALVLVLTYIKARVILRYFMEVRSSPRWLRIGTEVWLIVLLGAVFGIYLA</sequence>
<dbReference type="EMBL" id="LQOJ01000039">
    <property type="protein sequence ID" value="ORV03124.1"/>
    <property type="molecule type" value="Genomic_DNA"/>
</dbReference>
<name>A0A1X1RCR6_MYCFA</name>
<protein>
    <submittedName>
        <fullName evidence="6">Prokaryotic cytochrome C oxidase subunit IV family protein</fullName>
    </submittedName>
</protein>
<accession>A0A1X1RCR6</accession>
<evidence type="ECO:0000313" key="6">
    <source>
        <dbReference type="EMBL" id="ORV03124.1"/>
    </source>
</evidence>
<keyword evidence="3" id="KW-0812">Transmembrane</keyword>
<dbReference type="GO" id="GO:0005886">
    <property type="term" value="C:plasma membrane"/>
    <property type="evidence" value="ECO:0007669"/>
    <property type="project" value="UniProtKB-SubCell"/>
</dbReference>
<evidence type="ECO:0000256" key="4">
    <source>
        <dbReference type="ARBA" id="ARBA00022989"/>
    </source>
</evidence>
<gene>
    <name evidence="6" type="ORF">AWC04_10845</name>
</gene>
<evidence type="ECO:0000256" key="1">
    <source>
        <dbReference type="ARBA" id="ARBA00004651"/>
    </source>
</evidence>
<dbReference type="RefSeq" id="WP_085095978.1">
    <property type="nucleotide sequence ID" value="NZ_AP022603.1"/>
</dbReference>
<dbReference type="OrthoDB" id="8595054at2"/>
<evidence type="ECO:0000313" key="7">
    <source>
        <dbReference type="Proteomes" id="UP000193484"/>
    </source>
</evidence>
<keyword evidence="5" id="KW-0472">Membrane</keyword>
<comment type="caution">
    <text evidence="6">The sequence shown here is derived from an EMBL/GenBank/DDBJ whole genome shotgun (WGS) entry which is preliminary data.</text>
</comment>
<keyword evidence="4" id="KW-1133">Transmembrane helix</keyword>
<comment type="subcellular location">
    <subcellularLocation>
        <location evidence="1">Cell membrane</location>
        <topology evidence="1">Multi-pass membrane protein</topology>
    </subcellularLocation>
</comment>
<evidence type="ECO:0000256" key="3">
    <source>
        <dbReference type="ARBA" id="ARBA00022692"/>
    </source>
</evidence>
<proteinExistence type="predicted"/>
<evidence type="ECO:0000256" key="2">
    <source>
        <dbReference type="ARBA" id="ARBA00022475"/>
    </source>
</evidence>
<dbReference type="AlphaFoldDB" id="A0A1X1RCR6"/>
<dbReference type="InterPro" id="IPR005171">
    <property type="entry name" value="Cyt_c_oxidase_su4_prok"/>
</dbReference>
<dbReference type="STRING" id="1793.AWC04_10845"/>
<evidence type="ECO:0000256" key="5">
    <source>
        <dbReference type="ARBA" id="ARBA00023136"/>
    </source>
</evidence>
<keyword evidence="2" id="KW-1003">Cell membrane</keyword>
<dbReference type="Proteomes" id="UP000193484">
    <property type="component" value="Unassembled WGS sequence"/>
</dbReference>